<dbReference type="SUPFAM" id="SSF48371">
    <property type="entry name" value="ARM repeat"/>
    <property type="match status" value="1"/>
</dbReference>
<dbReference type="EMBL" id="JADXDR010000196">
    <property type="protein sequence ID" value="KAI7836255.1"/>
    <property type="molecule type" value="Genomic_DNA"/>
</dbReference>
<dbReference type="AlphaFoldDB" id="A0AAD5H136"/>
<feature type="domain" description="Protein HGH1 N-terminal" evidence="2">
    <location>
        <begin position="1"/>
        <end position="139"/>
    </location>
</feature>
<feature type="compositionally biased region" description="Low complexity" evidence="1">
    <location>
        <begin position="209"/>
        <end position="219"/>
    </location>
</feature>
<name>A0AAD5H136_9CHLO</name>
<dbReference type="InterPro" id="IPR039717">
    <property type="entry name" value="Hgh1"/>
</dbReference>
<reference evidence="3" key="1">
    <citation type="submission" date="2020-11" db="EMBL/GenBank/DDBJ databases">
        <title>Chlorella ohadii genome sequencing and assembly.</title>
        <authorList>
            <person name="Murik O."/>
            <person name="Treves H."/>
            <person name="Kedem I."/>
            <person name="Shotland Y."/>
            <person name="Kaplan A."/>
        </authorList>
    </citation>
    <scope>NUCLEOTIDE SEQUENCE</scope>
    <source>
        <strain evidence="3">1</strain>
    </source>
</reference>
<comment type="caution">
    <text evidence="3">The sequence shown here is derived from an EMBL/GenBank/DDBJ whole genome shotgun (WGS) entry which is preliminary data.</text>
</comment>
<evidence type="ECO:0000259" key="2">
    <source>
        <dbReference type="Pfam" id="PF04063"/>
    </source>
</evidence>
<accession>A0AAD5H136</accession>
<feature type="region of interest" description="Disordered" evidence="1">
    <location>
        <begin position="197"/>
        <end position="249"/>
    </location>
</feature>
<dbReference type="PANTHER" id="PTHR13387">
    <property type="entry name" value="PROTEIN HGH1 HOMOLOG"/>
    <property type="match status" value="1"/>
</dbReference>
<dbReference type="PANTHER" id="PTHR13387:SF9">
    <property type="entry name" value="PROTEIN HGH1 HOMOLOG"/>
    <property type="match status" value="1"/>
</dbReference>
<dbReference type="Pfam" id="PF04063">
    <property type="entry name" value="DUF383"/>
    <property type="match status" value="1"/>
</dbReference>
<proteinExistence type="predicted"/>
<dbReference type="Gene3D" id="1.25.10.10">
    <property type="entry name" value="Leucine-rich Repeat Variant"/>
    <property type="match status" value="1"/>
</dbReference>
<keyword evidence="4" id="KW-1185">Reference proteome</keyword>
<evidence type="ECO:0000313" key="3">
    <source>
        <dbReference type="EMBL" id="KAI7836255.1"/>
    </source>
</evidence>
<sequence length="249" mass="26190">MLLANLTSLEAGAEALLQVGKGALEGLNVAVLLKLFLLPVAPGEQDMYEHVATILPNVTRFAAGRRLLLQPGRGLLQALASQLRSSSELRRRGCAGAIKNCCFSCEGDGTAGDIAAEGEALALILDVLCGISSKEEDESVREALAEAVLCLARVDDARKQLWQADAPTLLQKGYEEEENRTVCACMEATAELFLADGFEPAPGDEEGAAESGQAAEQQGGAAGQLLGGEALPLPLPRQEPPRVVIEEID</sequence>
<evidence type="ECO:0000256" key="1">
    <source>
        <dbReference type="SAM" id="MobiDB-lite"/>
    </source>
</evidence>
<dbReference type="InterPro" id="IPR007205">
    <property type="entry name" value="Protein_HGH1_N"/>
</dbReference>
<evidence type="ECO:0000313" key="4">
    <source>
        <dbReference type="Proteomes" id="UP001205105"/>
    </source>
</evidence>
<protein>
    <recommendedName>
        <fullName evidence="2">Protein HGH1 N-terminal domain-containing protein</fullName>
    </recommendedName>
</protein>
<organism evidence="3 4">
    <name type="scientific">Chlorella ohadii</name>
    <dbReference type="NCBI Taxonomy" id="2649997"/>
    <lineage>
        <taxon>Eukaryota</taxon>
        <taxon>Viridiplantae</taxon>
        <taxon>Chlorophyta</taxon>
        <taxon>core chlorophytes</taxon>
        <taxon>Trebouxiophyceae</taxon>
        <taxon>Chlorellales</taxon>
        <taxon>Chlorellaceae</taxon>
        <taxon>Chlorella clade</taxon>
        <taxon>Chlorella</taxon>
    </lineage>
</organism>
<dbReference type="InterPro" id="IPR011989">
    <property type="entry name" value="ARM-like"/>
</dbReference>
<gene>
    <name evidence="3" type="ORF">COHA_009845</name>
</gene>
<dbReference type="Proteomes" id="UP001205105">
    <property type="component" value="Unassembled WGS sequence"/>
</dbReference>
<dbReference type="InterPro" id="IPR016024">
    <property type="entry name" value="ARM-type_fold"/>
</dbReference>